<sequence>MTVPVSESAKITTDTTGVENGLDLVDEMLADGLHTLDQFGSNEGLEWAGEEEETGDEELQEDGLDALMVSMEQPLP</sequence>
<protein>
    <submittedName>
        <fullName evidence="1">Uncharacterized protein</fullName>
    </submittedName>
</protein>
<proteinExistence type="predicted"/>
<evidence type="ECO:0000313" key="2">
    <source>
        <dbReference type="Proteomes" id="UP000694005"/>
    </source>
</evidence>
<organism evidence="1 2">
    <name type="scientific">Brassica campestris</name>
    <name type="common">Field mustard</name>
    <dbReference type="NCBI Taxonomy" id="3711"/>
    <lineage>
        <taxon>Eukaryota</taxon>
        <taxon>Viridiplantae</taxon>
        <taxon>Streptophyta</taxon>
        <taxon>Embryophyta</taxon>
        <taxon>Tracheophyta</taxon>
        <taxon>Spermatophyta</taxon>
        <taxon>Magnoliopsida</taxon>
        <taxon>eudicotyledons</taxon>
        <taxon>Gunneridae</taxon>
        <taxon>Pentapetalae</taxon>
        <taxon>rosids</taxon>
        <taxon>malvids</taxon>
        <taxon>Brassicales</taxon>
        <taxon>Brassicaceae</taxon>
        <taxon>Brassiceae</taxon>
        <taxon>Brassica</taxon>
    </lineage>
</organism>
<accession>A0A8D9D1L6</accession>
<reference evidence="1 2" key="1">
    <citation type="submission" date="2021-07" db="EMBL/GenBank/DDBJ databases">
        <authorList>
            <consortium name="Genoscope - CEA"/>
            <person name="William W."/>
        </authorList>
    </citation>
    <scope>NUCLEOTIDE SEQUENCE [LARGE SCALE GENOMIC DNA]</scope>
</reference>
<gene>
    <name evidence="1" type="ORF">BRAPAZ1V2_A06P11520.2</name>
</gene>
<dbReference type="Proteomes" id="UP000694005">
    <property type="component" value="Chromosome A06"/>
</dbReference>
<name>A0A8D9D1L6_BRACM</name>
<evidence type="ECO:0000313" key="1">
    <source>
        <dbReference type="EMBL" id="CAG7868912.1"/>
    </source>
</evidence>
<dbReference type="Gramene" id="A06p11520.2_BraZ1">
    <property type="protein sequence ID" value="A06p11520.2_BraZ1.CDS.1"/>
    <property type="gene ID" value="A06g11520.2_BraZ1"/>
</dbReference>
<dbReference type="AlphaFoldDB" id="A0A8D9D1L6"/>
<dbReference type="EMBL" id="LS974622">
    <property type="protein sequence ID" value="CAG7868912.1"/>
    <property type="molecule type" value="Genomic_DNA"/>
</dbReference>